<dbReference type="GO" id="GO:0015095">
    <property type="term" value="F:magnesium ion transmembrane transporter activity"/>
    <property type="evidence" value="ECO:0007669"/>
    <property type="project" value="InterPro"/>
</dbReference>
<evidence type="ECO:0000256" key="3">
    <source>
        <dbReference type="ARBA" id="ARBA00022692"/>
    </source>
</evidence>
<evidence type="ECO:0000256" key="7">
    <source>
        <dbReference type="SAM" id="Phobius"/>
    </source>
</evidence>
<dbReference type="InterPro" id="IPR044089">
    <property type="entry name" value="Alr1-like"/>
</dbReference>
<evidence type="ECO:0000313" key="9">
    <source>
        <dbReference type="Proteomes" id="UP001212841"/>
    </source>
</evidence>
<feature type="transmembrane region" description="Helical" evidence="7">
    <location>
        <begin position="391"/>
        <end position="412"/>
    </location>
</feature>
<dbReference type="InterPro" id="IPR045861">
    <property type="entry name" value="CorA_cytoplasmic_dom"/>
</dbReference>
<dbReference type="GO" id="GO:0010961">
    <property type="term" value="P:intracellular magnesium ion homeostasis"/>
    <property type="evidence" value="ECO:0007669"/>
    <property type="project" value="TreeGrafter"/>
</dbReference>
<dbReference type="SUPFAM" id="SSF143865">
    <property type="entry name" value="CorA soluble domain-like"/>
    <property type="match status" value="1"/>
</dbReference>
<dbReference type="EMBL" id="JADGJD010000062">
    <property type="protein sequence ID" value="KAJ3055757.1"/>
    <property type="molecule type" value="Genomic_DNA"/>
</dbReference>
<dbReference type="CDD" id="cd12829">
    <property type="entry name" value="Alr1p-like"/>
    <property type="match status" value="1"/>
</dbReference>
<dbReference type="SUPFAM" id="SSF144083">
    <property type="entry name" value="Magnesium transport protein CorA, transmembrane region"/>
    <property type="match status" value="1"/>
</dbReference>
<evidence type="ECO:0000256" key="1">
    <source>
        <dbReference type="ARBA" id="ARBA00004141"/>
    </source>
</evidence>
<comment type="subcellular location">
    <subcellularLocation>
        <location evidence="1">Membrane</location>
        <topology evidence="1">Multi-pass membrane protein</topology>
    </subcellularLocation>
</comment>
<dbReference type="Gene3D" id="1.20.58.340">
    <property type="entry name" value="Magnesium transport protein CorA, transmembrane region"/>
    <property type="match status" value="2"/>
</dbReference>
<feature type="compositionally biased region" description="Basic and acidic residues" evidence="6">
    <location>
        <begin position="20"/>
        <end position="34"/>
    </location>
</feature>
<dbReference type="Pfam" id="PF01544">
    <property type="entry name" value="CorA"/>
    <property type="match status" value="1"/>
</dbReference>
<organism evidence="8 9">
    <name type="scientific">Rhizophlyctis rosea</name>
    <dbReference type="NCBI Taxonomy" id="64517"/>
    <lineage>
        <taxon>Eukaryota</taxon>
        <taxon>Fungi</taxon>
        <taxon>Fungi incertae sedis</taxon>
        <taxon>Chytridiomycota</taxon>
        <taxon>Chytridiomycota incertae sedis</taxon>
        <taxon>Chytridiomycetes</taxon>
        <taxon>Rhizophlyctidales</taxon>
        <taxon>Rhizophlyctidaceae</taxon>
        <taxon>Rhizophlyctis</taxon>
    </lineage>
</organism>
<dbReference type="Gene3D" id="3.30.460.20">
    <property type="entry name" value="CorA soluble domain-like"/>
    <property type="match status" value="1"/>
</dbReference>
<feature type="region of interest" description="Disordered" evidence="6">
    <location>
        <begin position="1"/>
        <end position="62"/>
    </location>
</feature>
<proteinExistence type="inferred from homology"/>
<reference evidence="8" key="1">
    <citation type="submission" date="2020-05" db="EMBL/GenBank/DDBJ databases">
        <title>Phylogenomic resolution of chytrid fungi.</title>
        <authorList>
            <person name="Stajich J.E."/>
            <person name="Amses K."/>
            <person name="Simmons R."/>
            <person name="Seto K."/>
            <person name="Myers J."/>
            <person name="Bonds A."/>
            <person name="Quandt C.A."/>
            <person name="Barry K."/>
            <person name="Liu P."/>
            <person name="Grigoriev I."/>
            <person name="Longcore J.E."/>
            <person name="James T.Y."/>
        </authorList>
    </citation>
    <scope>NUCLEOTIDE SEQUENCE</scope>
    <source>
        <strain evidence="8">JEL0318</strain>
    </source>
</reference>
<dbReference type="InterPro" id="IPR002523">
    <property type="entry name" value="MgTranspt_CorA/ZnTranspt_ZntB"/>
</dbReference>
<keyword evidence="4 7" id="KW-1133">Transmembrane helix</keyword>
<keyword evidence="9" id="KW-1185">Reference proteome</keyword>
<dbReference type="InterPro" id="IPR045863">
    <property type="entry name" value="CorA_TM1_TM2"/>
</dbReference>
<sequence>MGALLGIAVDRMQEEPSQPDSREERDGAGRERLPKGPGFPAPEGYSDFGAVVGTPTGRDDYGTTDEFLEDRNRVDEYVDLLRPLNEYDYEEEHIPEIAKQFLFYSSSAGTVVTASFLDLVGHDGEFLRKAAAEGTFWLDFTNPSKEDLATIAKTFSIHPLTIEDIQTPEIQREKCELYRDYLCIATRSVGSLGTSPTFLKPAGLWILVYPTCTLTFHTEAIPHIENGMRKLSKIFDVTERRFKEQITARFQSGWILYLLLNDITELVHPLVRAQEYESDQIEDAMLVVGEKTQTALLRRIHAARKRCTLLLRLMTAKVPVLRAVMKKGGKEWLGGDLGLYFDSLQDRTASMVAHLKGYERNLAGSYSEYLAAINVDVTASSKRLNDIMRKLTGVASVLVPLTLLTSLMGMNVRVPAQHHDTDDLRPFYGILSIMSMLLLYLFRTASRAGWFGDPD</sequence>
<accession>A0AAD5SIH5</accession>
<evidence type="ECO:0000256" key="4">
    <source>
        <dbReference type="ARBA" id="ARBA00022989"/>
    </source>
</evidence>
<dbReference type="PANTHER" id="PTHR21535">
    <property type="entry name" value="MAGNESIUM AND COBALT TRANSPORT PROTEIN/MITOCHONDRIAL IMPORT INNER MEMBRANE TRANSLOCASE SUBUNIT TIM8"/>
    <property type="match status" value="1"/>
</dbReference>
<keyword evidence="5 7" id="KW-0472">Membrane</keyword>
<name>A0AAD5SIH5_9FUNG</name>
<dbReference type="AlphaFoldDB" id="A0AAD5SIH5"/>
<protein>
    <submittedName>
        <fullName evidence="8">CorA metal ion transporter</fullName>
    </submittedName>
</protein>
<evidence type="ECO:0000313" key="8">
    <source>
        <dbReference type="EMBL" id="KAJ3055757.1"/>
    </source>
</evidence>
<evidence type="ECO:0000256" key="6">
    <source>
        <dbReference type="SAM" id="MobiDB-lite"/>
    </source>
</evidence>
<dbReference type="PANTHER" id="PTHR21535:SF51">
    <property type="entry name" value="MANGANESE RESISTANCE PROTEIN MNR2"/>
    <property type="match status" value="1"/>
</dbReference>
<dbReference type="GO" id="GO:0016020">
    <property type="term" value="C:membrane"/>
    <property type="evidence" value="ECO:0007669"/>
    <property type="project" value="UniProtKB-SubCell"/>
</dbReference>
<evidence type="ECO:0000256" key="2">
    <source>
        <dbReference type="ARBA" id="ARBA00009765"/>
    </source>
</evidence>
<comment type="similarity">
    <text evidence="2">Belongs to the CorA metal ion transporter (MIT) (TC 1.A.35) family.</text>
</comment>
<evidence type="ECO:0000256" key="5">
    <source>
        <dbReference type="ARBA" id="ARBA00023136"/>
    </source>
</evidence>
<gene>
    <name evidence="8" type="primary">MNR2_2</name>
    <name evidence="8" type="ORF">HK097_009410</name>
</gene>
<keyword evidence="3 7" id="KW-0812">Transmembrane</keyword>
<feature type="transmembrane region" description="Helical" evidence="7">
    <location>
        <begin position="424"/>
        <end position="442"/>
    </location>
</feature>
<comment type="caution">
    <text evidence="8">The sequence shown here is derived from an EMBL/GenBank/DDBJ whole genome shotgun (WGS) entry which is preliminary data.</text>
</comment>
<dbReference type="Proteomes" id="UP001212841">
    <property type="component" value="Unassembled WGS sequence"/>
</dbReference>